<dbReference type="InterPro" id="IPR050905">
    <property type="entry name" value="Plant_NBS-LRR"/>
</dbReference>
<sequence>MRFVSLPSSLAFLSNLHTLCLHRCQLDDIAIIGDLKQLRVLSFANSYIVELPRQIEELTRLKLLDVSDCSKLKMIPASALSKLSQLEALYMSNSFDQWEADGIRNQGNASLAELEYLSHLMTLEIQILDAKILPKRLFSNGLQSYRILIGYGWDWNGNYETSRMLKLKLKTSIHSEYGVKVLLRETEDLYLDEVRGAENVLYDIDGDGFPQLKHLHVQNNTVIQHIINSTKCLLQLRVMEVRSCPNMEAIVIDEDQDSNEEVVEFNQLRSLTLDGLPHLRSFRSKMKKAPPGIESRHKQILTADEPAFEEFLSEELSLFNRMVAFSNLENLNLREMK</sequence>
<dbReference type="InterPro" id="IPR032675">
    <property type="entry name" value="LRR_dom_sf"/>
</dbReference>
<dbReference type="PANTHER" id="PTHR33463:SF203">
    <property type="entry name" value="AAA+ ATPASE DOMAIN-CONTAINING PROTEIN"/>
    <property type="match status" value="1"/>
</dbReference>
<protein>
    <submittedName>
        <fullName evidence="5">Uncharacterized protein</fullName>
    </submittedName>
</protein>
<evidence type="ECO:0000256" key="2">
    <source>
        <dbReference type="ARBA" id="ARBA00022821"/>
    </source>
</evidence>
<reference evidence="5 6" key="1">
    <citation type="journal article" date="2020" name="Mol. Plant">
        <title>The Chromosome-Based Rubber Tree Genome Provides New Insights into Spurge Genome Evolution and Rubber Biosynthesis.</title>
        <authorList>
            <person name="Liu J."/>
            <person name="Shi C."/>
            <person name="Shi C.C."/>
            <person name="Li W."/>
            <person name="Zhang Q.J."/>
            <person name="Zhang Y."/>
            <person name="Li K."/>
            <person name="Lu H.F."/>
            <person name="Shi C."/>
            <person name="Zhu S.T."/>
            <person name="Xiao Z.Y."/>
            <person name="Nan H."/>
            <person name="Yue Y."/>
            <person name="Zhu X.G."/>
            <person name="Wu Y."/>
            <person name="Hong X.N."/>
            <person name="Fan G.Y."/>
            <person name="Tong Y."/>
            <person name="Zhang D."/>
            <person name="Mao C.L."/>
            <person name="Liu Y.L."/>
            <person name="Hao S.J."/>
            <person name="Liu W.Q."/>
            <person name="Lv M.Q."/>
            <person name="Zhang H.B."/>
            <person name="Liu Y."/>
            <person name="Hu-Tang G.R."/>
            <person name="Wang J.P."/>
            <person name="Wang J.H."/>
            <person name="Sun Y.H."/>
            <person name="Ni S.B."/>
            <person name="Chen W.B."/>
            <person name="Zhang X.C."/>
            <person name="Jiao Y.N."/>
            <person name="Eichler E.E."/>
            <person name="Li G.H."/>
            <person name="Liu X."/>
            <person name="Gao L.Z."/>
        </authorList>
    </citation>
    <scope>NUCLEOTIDE SEQUENCE [LARGE SCALE GENOMIC DNA]</scope>
    <source>
        <strain evidence="6">cv. GT1</strain>
        <tissue evidence="5">Leaf</tissue>
    </source>
</reference>
<evidence type="ECO:0000313" key="6">
    <source>
        <dbReference type="Proteomes" id="UP000467840"/>
    </source>
</evidence>
<keyword evidence="6" id="KW-1185">Reference proteome</keyword>
<evidence type="ECO:0000259" key="4">
    <source>
        <dbReference type="Pfam" id="PF23598"/>
    </source>
</evidence>
<dbReference type="InterPro" id="IPR057135">
    <property type="entry name" value="At4g27190-like_LRR"/>
</dbReference>
<dbReference type="Proteomes" id="UP000467840">
    <property type="component" value="Chromosome 7"/>
</dbReference>
<name>A0A6A6L4E6_HEVBR</name>
<dbReference type="AlphaFoldDB" id="A0A6A6L4E6"/>
<feature type="domain" description="Disease resistance R13L4/SHOC-2-like LRR" evidence="4">
    <location>
        <begin position="13"/>
        <end position="120"/>
    </location>
</feature>
<keyword evidence="1" id="KW-0677">Repeat</keyword>
<organism evidence="5 6">
    <name type="scientific">Hevea brasiliensis</name>
    <name type="common">Para rubber tree</name>
    <name type="synonym">Siphonia brasiliensis</name>
    <dbReference type="NCBI Taxonomy" id="3981"/>
    <lineage>
        <taxon>Eukaryota</taxon>
        <taxon>Viridiplantae</taxon>
        <taxon>Streptophyta</taxon>
        <taxon>Embryophyta</taxon>
        <taxon>Tracheophyta</taxon>
        <taxon>Spermatophyta</taxon>
        <taxon>Magnoliopsida</taxon>
        <taxon>eudicotyledons</taxon>
        <taxon>Gunneridae</taxon>
        <taxon>Pentapetalae</taxon>
        <taxon>rosids</taxon>
        <taxon>fabids</taxon>
        <taxon>Malpighiales</taxon>
        <taxon>Euphorbiaceae</taxon>
        <taxon>Crotonoideae</taxon>
        <taxon>Micrandreae</taxon>
        <taxon>Hevea</taxon>
    </lineage>
</organism>
<dbReference type="Pfam" id="PF23598">
    <property type="entry name" value="LRR_14"/>
    <property type="match status" value="1"/>
</dbReference>
<dbReference type="Gene3D" id="3.80.10.10">
    <property type="entry name" value="Ribonuclease Inhibitor"/>
    <property type="match status" value="1"/>
</dbReference>
<dbReference type="InterPro" id="IPR055414">
    <property type="entry name" value="LRR_R13L4/SHOC2-like"/>
</dbReference>
<dbReference type="EMBL" id="JAAGAX010000013">
    <property type="protein sequence ID" value="KAF2294529.1"/>
    <property type="molecule type" value="Genomic_DNA"/>
</dbReference>
<evidence type="ECO:0000259" key="3">
    <source>
        <dbReference type="Pfam" id="PF23247"/>
    </source>
</evidence>
<dbReference type="PANTHER" id="PTHR33463">
    <property type="entry name" value="NB-ARC DOMAIN-CONTAINING PROTEIN-RELATED"/>
    <property type="match status" value="1"/>
</dbReference>
<accession>A0A6A6L4E6</accession>
<dbReference type="Pfam" id="PF23247">
    <property type="entry name" value="LRR_RPS2"/>
    <property type="match status" value="1"/>
</dbReference>
<comment type="caution">
    <text evidence="5">The sequence shown here is derived from an EMBL/GenBank/DDBJ whole genome shotgun (WGS) entry which is preliminary data.</text>
</comment>
<evidence type="ECO:0000256" key="1">
    <source>
        <dbReference type="ARBA" id="ARBA00022737"/>
    </source>
</evidence>
<feature type="domain" description="Disease resistance protein At4g27190-like leucine-rich repeats" evidence="3">
    <location>
        <begin position="207"/>
        <end position="281"/>
    </location>
</feature>
<proteinExistence type="predicted"/>
<keyword evidence="2" id="KW-0611">Plant defense</keyword>
<evidence type="ECO:0000313" key="5">
    <source>
        <dbReference type="EMBL" id="KAF2294529.1"/>
    </source>
</evidence>
<dbReference type="SUPFAM" id="SSF52058">
    <property type="entry name" value="L domain-like"/>
    <property type="match status" value="1"/>
</dbReference>
<gene>
    <name evidence="5" type="ORF">GH714_012271</name>
</gene>